<gene>
    <name evidence="12" type="ORF">CAter282_4193</name>
</gene>
<keyword evidence="13" id="KW-1185">Reference proteome</keyword>
<sequence length="245" mass="25989">MTTTPFFYRFRDAVATLPSLLILAILILAGIQKAVKIQAHTDDSTVQIALTEPDPPAPPVVTPVTPTPPTPTPPQVVKPVPVMQPVRPQPVPQPTVNPTPVSTLPSAEMAAPAPAPIPTPAPPKAVPALPTPAPEAPPAKPSNASVESGYVAKLRAHLNSIKRYPTGREASQQRPQGKVKVWFVLKRDGTLVEQGIDESSNSMLLDDAARKTINRAAFPAFPESSWTGEATHRFSAELEFVPGAG</sequence>
<dbReference type="PROSITE" id="PS52015">
    <property type="entry name" value="TONB_CTD"/>
    <property type="match status" value="1"/>
</dbReference>
<evidence type="ECO:0000259" key="11">
    <source>
        <dbReference type="PROSITE" id="PS52015"/>
    </source>
</evidence>
<dbReference type="PANTHER" id="PTHR33446">
    <property type="entry name" value="PROTEIN TONB-RELATED"/>
    <property type="match status" value="1"/>
</dbReference>
<dbReference type="Pfam" id="PF03544">
    <property type="entry name" value="TonB_C"/>
    <property type="match status" value="1"/>
</dbReference>
<protein>
    <submittedName>
        <fullName evidence="12">TonB family C-terminal domain protein</fullName>
    </submittedName>
</protein>
<dbReference type="GO" id="GO:0031992">
    <property type="term" value="F:energy transducer activity"/>
    <property type="evidence" value="ECO:0007669"/>
    <property type="project" value="TreeGrafter"/>
</dbReference>
<accession>A0A127QP67</accession>
<dbReference type="Gene3D" id="3.30.1150.10">
    <property type="match status" value="1"/>
</dbReference>
<reference evidence="12 13" key="1">
    <citation type="submission" date="2015-11" db="EMBL/GenBank/DDBJ databases">
        <title>Exploring the genomic traits of fungus-feeding bacterial genus Collimonas.</title>
        <authorList>
            <person name="Song C."/>
            <person name="Schmidt R."/>
            <person name="de Jager V."/>
            <person name="Krzyzanowska D."/>
            <person name="Jongedijk E."/>
            <person name="Cankar K."/>
            <person name="Beekwilder J."/>
            <person name="van Veen A."/>
            <person name="de Boer W."/>
            <person name="van Veen J.A."/>
            <person name="Garbeva P."/>
        </authorList>
    </citation>
    <scope>NUCLEOTIDE SEQUENCE [LARGE SCALE GENOMIC DNA]</scope>
    <source>
        <strain evidence="12 13">Ter282</strain>
    </source>
</reference>
<dbReference type="PANTHER" id="PTHR33446:SF2">
    <property type="entry name" value="PROTEIN TONB"/>
    <property type="match status" value="1"/>
</dbReference>
<dbReference type="OrthoDB" id="6691688at2"/>
<organism evidence="12 13">
    <name type="scientific">Collimonas arenae</name>
    <dbReference type="NCBI Taxonomy" id="279058"/>
    <lineage>
        <taxon>Bacteria</taxon>
        <taxon>Pseudomonadati</taxon>
        <taxon>Pseudomonadota</taxon>
        <taxon>Betaproteobacteria</taxon>
        <taxon>Burkholderiales</taxon>
        <taxon>Oxalobacteraceae</taxon>
        <taxon>Collimonas</taxon>
    </lineage>
</organism>
<evidence type="ECO:0000256" key="5">
    <source>
        <dbReference type="ARBA" id="ARBA00022519"/>
    </source>
</evidence>
<dbReference type="NCBIfam" id="TIGR01352">
    <property type="entry name" value="tonB_Cterm"/>
    <property type="match status" value="1"/>
</dbReference>
<evidence type="ECO:0000256" key="3">
    <source>
        <dbReference type="ARBA" id="ARBA00022448"/>
    </source>
</evidence>
<dbReference type="EMBL" id="CP013235">
    <property type="protein sequence ID" value="AMP11853.1"/>
    <property type="molecule type" value="Genomic_DNA"/>
</dbReference>
<feature type="compositionally biased region" description="Low complexity" evidence="10">
    <location>
        <begin position="98"/>
        <end position="112"/>
    </location>
</feature>
<name>A0A127QP67_9BURK</name>
<evidence type="ECO:0000256" key="8">
    <source>
        <dbReference type="ARBA" id="ARBA00022989"/>
    </source>
</evidence>
<evidence type="ECO:0000256" key="7">
    <source>
        <dbReference type="ARBA" id="ARBA00022927"/>
    </source>
</evidence>
<keyword evidence="5" id="KW-0997">Cell inner membrane</keyword>
<dbReference type="SUPFAM" id="SSF74653">
    <property type="entry name" value="TolA/TonB C-terminal domain"/>
    <property type="match status" value="1"/>
</dbReference>
<dbReference type="GO" id="GO:0055085">
    <property type="term" value="P:transmembrane transport"/>
    <property type="evidence" value="ECO:0007669"/>
    <property type="project" value="InterPro"/>
</dbReference>
<proteinExistence type="inferred from homology"/>
<dbReference type="PRINTS" id="PR01217">
    <property type="entry name" value="PRICHEXTENSN"/>
</dbReference>
<dbReference type="InterPro" id="IPR037682">
    <property type="entry name" value="TonB_C"/>
</dbReference>
<keyword evidence="7" id="KW-0653">Protein transport</keyword>
<evidence type="ECO:0000256" key="6">
    <source>
        <dbReference type="ARBA" id="ARBA00022692"/>
    </source>
</evidence>
<evidence type="ECO:0000256" key="2">
    <source>
        <dbReference type="ARBA" id="ARBA00006555"/>
    </source>
</evidence>
<feature type="region of interest" description="Disordered" evidence="10">
    <location>
        <begin position="87"/>
        <end position="146"/>
    </location>
</feature>
<evidence type="ECO:0000313" key="12">
    <source>
        <dbReference type="EMBL" id="AMP11853.1"/>
    </source>
</evidence>
<comment type="subcellular location">
    <subcellularLocation>
        <location evidence="1">Cell inner membrane</location>
        <topology evidence="1">Single-pass membrane protein</topology>
        <orientation evidence="1">Periplasmic side</orientation>
    </subcellularLocation>
</comment>
<dbReference type="RefSeq" id="WP_061534750.1">
    <property type="nucleotide sequence ID" value="NZ_CP013233.1"/>
</dbReference>
<keyword evidence="9" id="KW-0472">Membrane</keyword>
<comment type="similarity">
    <text evidence="2">Belongs to the TonB family.</text>
</comment>
<keyword evidence="4" id="KW-1003">Cell membrane</keyword>
<dbReference type="GO" id="GO:0098797">
    <property type="term" value="C:plasma membrane protein complex"/>
    <property type="evidence" value="ECO:0007669"/>
    <property type="project" value="TreeGrafter"/>
</dbReference>
<keyword evidence="3" id="KW-0813">Transport</keyword>
<feature type="domain" description="TonB C-terminal" evidence="11">
    <location>
        <begin position="151"/>
        <end position="245"/>
    </location>
</feature>
<keyword evidence="6" id="KW-0812">Transmembrane</keyword>
<feature type="compositionally biased region" description="Pro residues" evidence="10">
    <location>
        <begin position="113"/>
        <end position="140"/>
    </location>
</feature>
<evidence type="ECO:0000313" key="13">
    <source>
        <dbReference type="Proteomes" id="UP000071778"/>
    </source>
</evidence>
<dbReference type="GO" id="GO:0015031">
    <property type="term" value="P:protein transport"/>
    <property type="evidence" value="ECO:0007669"/>
    <property type="project" value="UniProtKB-KW"/>
</dbReference>
<dbReference type="AlphaFoldDB" id="A0A127QP67"/>
<dbReference type="Proteomes" id="UP000071778">
    <property type="component" value="Chromosome"/>
</dbReference>
<evidence type="ECO:0000256" key="4">
    <source>
        <dbReference type="ARBA" id="ARBA00022475"/>
    </source>
</evidence>
<dbReference type="InterPro" id="IPR006260">
    <property type="entry name" value="TonB/TolA_C"/>
</dbReference>
<dbReference type="InterPro" id="IPR051045">
    <property type="entry name" value="TonB-dependent_transducer"/>
</dbReference>
<feature type="compositionally biased region" description="Pro residues" evidence="10">
    <location>
        <begin position="87"/>
        <end position="97"/>
    </location>
</feature>
<keyword evidence="8" id="KW-1133">Transmembrane helix</keyword>
<dbReference type="PATRIC" id="fig|279058.17.peg.4522"/>
<evidence type="ECO:0000256" key="1">
    <source>
        <dbReference type="ARBA" id="ARBA00004383"/>
    </source>
</evidence>
<evidence type="ECO:0000256" key="10">
    <source>
        <dbReference type="SAM" id="MobiDB-lite"/>
    </source>
</evidence>
<evidence type="ECO:0000256" key="9">
    <source>
        <dbReference type="ARBA" id="ARBA00023136"/>
    </source>
</evidence>